<dbReference type="AlphaFoldDB" id="A0ABD0L6R9"/>
<name>A0ABD0L6R9_9CAEN</name>
<reference evidence="2 3" key="1">
    <citation type="journal article" date="2023" name="Sci. Data">
        <title>Genome assembly of the Korean intertidal mud-creeper Batillaria attramentaria.</title>
        <authorList>
            <person name="Patra A.K."/>
            <person name="Ho P.T."/>
            <person name="Jun S."/>
            <person name="Lee S.J."/>
            <person name="Kim Y."/>
            <person name="Won Y.J."/>
        </authorList>
    </citation>
    <scope>NUCLEOTIDE SEQUENCE [LARGE SCALE GENOMIC DNA]</scope>
    <source>
        <strain evidence="2">Wonlab-2016</strain>
    </source>
</reference>
<gene>
    <name evidence="2" type="ORF">BaRGS_00013852</name>
</gene>
<evidence type="ECO:0000313" key="2">
    <source>
        <dbReference type="EMBL" id="KAK7494973.1"/>
    </source>
</evidence>
<dbReference type="EMBL" id="JACVVK020000079">
    <property type="protein sequence ID" value="KAK7494973.1"/>
    <property type="molecule type" value="Genomic_DNA"/>
</dbReference>
<proteinExistence type="predicted"/>
<evidence type="ECO:0000313" key="3">
    <source>
        <dbReference type="Proteomes" id="UP001519460"/>
    </source>
</evidence>
<evidence type="ECO:0000256" key="1">
    <source>
        <dbReference type="SAM" id="MobiDB-lite"/>
    </source>
</evidence>
<keyword evidence="3" id="KW-1185">Reference proteome</keyword>
<feature type="region of interest" description="Disordered" evidence="1">
    <location>
        <begin position="1"/>
        <end position="28"/>
    </location>
</feature>
<organism evidence="2 3">
    <name type="scientific">Batillaria attramentaria</name>
    <dbReference type="NCBI Taxonomy" id="370345"/>
    <lineage>
        <taxon>Eukaryota</taxon>
        <taxon>Metazoa</taxon>
        <taxon>Spiralia</taxon>
        <taxon>Lophotrochozoa</taxon>
        <taxon>Mollusca</taxon>
        <taxon>Gastropoda</taxon>
        <taxon>Caenogastropoda</taxon>
        <taxon>Sorbeoconcha</taxon>
        <taxon>Cerithioidea</taxon>
        <taxon>Batillariidae</taxon>
        <taxon>Batillaria</taxon>
    </lineage>
</organism>
<accession>A0ABD0L6R9</accession>
<dbReference type="Proteomes" id="UP001519460">
    <property type="component" value="Unassembled WGS sequence"/>
</dbReference>
<feature type="region of interest" description="Disordered" evidence="1">
    <location>
        <begin position="73"/>
        <end position="102"/>
    </location>
</feature>
<comment type="caution">
    <text evidence="2">The sequence shown here is derived from an EMBL/GenBank/DDBJ whole genome shotgun (WGS) entry which is preliminary data.</text>
</comment>
<protein>
    <submittedName>
        <fullName evidence="2">Uncharacterized protein</fullName>
    </submittedName>
</protein>
<sequence>MALSDGQVRTTLRVHSGKSSETLSSAKREQSVIGRVVKFGHGYSAGLACAANRYEPFCNNDVIRIPPLQIPDATASGDANNRIPDGVPARKAHRPDAETRLQ</sequence>